<dbReference type="EMBL" id="FXUG01000012">
    <property type="protein sequence ID" value="SMP69620.1"/>
    <property type="molecule type" value="Genomic_DNA"/>
</dbReference>
<sequence length="313" mass="33920">MPTRYRSQVVCTCIAACGLMWASVAIPAAAQSPGNTASSEAARTPTSHASEPDVNVSYEGFSQPISDVRISTEEVGLLVDVPVKLGQYVREGELLAQLRDDAERAALAVARAQAAMDGEIEAAKASRMLQVYRVNQLQQLMKERMAGDEELRRAKMELAVADARVQVAEEQKKLRGIEVQRLELQVESRQLLAPFDGVVAEVSLGTGASVTPSRATLMQLIRVDVLIGVFNVPATKSFAMKPGMATQVYFRAARQTVNAVIDSIAPAINGESGTVQVQVRIENPDGHLHPGDRCSMRVSPIQQITRRSTPSQR</sequence>
<accession>A0ABY1QJE7</accession>
<evidence type="ECO:0000313" key="6">
    <source>
        <dbReference type="EMBL" id="SMP69620.1"/>
    </source>
</evidence>
<evidence type="ECO:0000313" key="7">
    <source>
        <dbReference type="Proteomes" id="UP001158067"/>
    </source>
</evidence>
<feature type="domain" description="CusB-like beta-barrel" evidence="5">
    <location>
        <begin position="231"/>
        <end position="299"/>
    </location>
</feature>
<feature type="region of interest" description="Disordered" evidence="3">
    <location>
        <begin position="32"/>
        <end position="56"/>
    </location>
</feature>
<dbReference type="NCBIfam" id="TIGR01730">
    <property type="entry name" value="RND_mfp"/>
    <property type="match status" value="1"/>
</dbReference>
<dbReference type="Gene3D" id="2.40.30.170">
    <property type="match status" value="1"/>
</dbReference>
<dbReference type="Gene3D" id="2.40.50.100">
    <property type="match status" value="1"/>
</dbReference>
<protein>
    <submittedName>
        <fullName evidence="6">RND family efflux transporter, MFP subunit</fullName>
    </submittedName>
</protein>
<reference evidence="6 7" key="1">
    <citation type="submission" date="2017-05" db="EMBL/GenBank/DDBJ databases">
        <authorList>
            <person name="Varghese N."/>
            <person name="Submissions S."/>
        </authorList>
    </citation>
    <scope>NUCLEOTIDE SEQUENCE [LARGE SCALE GENOMIC DNA]</scope>
    <source>
        <strain evidence="6 7">DSM 25457</strain>
    </source>
</reference>
<gene>
    <name evidence="6" type="ORF">SAMN06265222_11271</name>
</gene>
<keyword evidence="4" id="KW-0732">Signal</keyword>
<comment type="similarity">
    <text evidence="1">Belongs to the membrane fusion protein (MFP) (TC 8.A.1) family.</text>
</comment>
<evidence type="ECO:0000259" key="5">
    <source>
        <dbReference type="Pfam" id="PF25954"/>
    </source>
</evidence>
<evidence type="ECO:0000256" key="3">
    <source>
        <dbReference type="SAM" id="MobiDB-lite"/>
    </source>
</evidence>
<dbReference type="Proteomes" id="UP001158067">
    <property type="component" value="Unassembled WGS sequence"/>
</dbReference>
<dbReference type="RefSeq" id="WP_283434207.1">
    <property type="nucleotide sequence ID" value="NZ_FXUG01000012.1"/>
</dbReference>
<comment type="caution">
    <text evidence="6">The sequence shown here is derived from an EMBL/GenBank/DDBJ whole genome shotgun (WGS) entry which is preliminary data.</text>
</comment>
<organism evidence="6 7">
    <name type="scientific">Neorhodopirellula lusitana</name>
    <dbReference type="NCBI Taxonomy" id="445327"/>
    <lineage>
        <taxon>Bacteria</taxon>
        <taxon>Pseudomonadati</taxon>
        <taxon>Planctomycetota</taxon>
        <taxon>Planctomycetia</taxon>
        <taxon>Pirellulales</taxon>
        <taxon>Pirellulaceae</taxon>
        <taxon>Neorhodopirellula</taxon>
    </lineage>
</organism>
<evidence type="ECO:0000256" key="2">
    <source>
        <dbReference type="SAM" id="Coils"/>
    </source>
</evidence>
<feature type="signal peptide" evidence="4">
    <location>
        <begin position="1"/>
        <end position="30"/>
    </location>
</feature>
<feature type="chain" id="PRO_5047271633" evidence="4">
    <location>
        <begin position="31"/>
        <end position="313"/>
    </location>
</feature>
<dbReference type="InterPro" id="IPR006143">
    <property type="entry name" value="RND_pump_MFP"/>
</dbReference>
<keyword evidence="7" id="KW-1185">Reference proteome</keyword>
<dbReference type="SUPFAM" id="SSF111369">
    <property type="entry name" value="HlyD-like secretion proteins"/>
    <property type="match status" value="1"/>
</dbReference>
<evidence type="ECO:0000256" key="4">
    <source>
        <dbReference type="SAM" id="SignalP"/>
    </source>
</evidence>
<dbReference type="PANTHER" id="PTHR30469">
    <property type="entry name" value="MULTIDRUG RESISTANCE PROTEIN MDTA"/>
    <property type="match status" value="1"/>
</dbReference>
<dbReference type="PANTHER" id="PTHR30469:SF15">
    <property type="entry name" value="HLYD FAMILY OF SECRETION PROTEINS"/>
    <property type="match status" value="1"/>
</dbReference>
<dbReference type="InterPro" id="IPR058792">
    <property type="entry name" value="Beta-barrel_RND_2"/>
</dbReference>
<dbReference type="Pfam" id="PF25954">
    <property type="entry name" value="Beta-barrel_RND_2"/>
    <property type="match status" value="1"/>
</dbReference>
<feature type="coiled-coil region" evidence="2">
    <location>
        <begin position="95"/>
        <end position="187"/>
    </location>
</feature>
<evidence type="ECO:0000256" key="1">
    <source>
        <dbReference type="ARBA" id="ARBA00009477"/>
    </source>
</evidence>
<feature type="compositionally biased region" description="Polar residues" evidence="3">
    <location>
        <begin position="32"/>
        <end position="49"/>
    </location>
</feature>
<dbReference type="Gene3D" id="1.10.287.470">
    <property type="entry name" value="Helix hairpin bin"/>
    <property type="match status" value="1"/>
</dbReference>
<proteinExistence type="inferred from homology"/>
<name>A0ABY1QJE7_9BACT</name>
<keyword evidence="2" id="KW-0175">Coiled coil</keyword>